<keyword evidence="4" id="KW-0833">Ubl conjugation pathway</keyword>
<dbReference type="Pfam" id="PF12937">
    <property type="entry name" value="F-box-like"/>
    <property type="match status" value="1"/>
</dbReference>
<dbReference type="SUPFAM" id="SSF81383">
    <property type="entry name" value="F-box domain"/>
    <property type="match status" value="1"/>
</dbReference>
<dbReference type="GO" id="GO:0005524">
    <property type="term" value="F:ATP binding"/>
    <property type="evidence" value="ECO:0007669"/>
    <property type="project" value="UniProtKB-KW"/>
</dbReference>
<feature type="domain" description="UBC core" evidence="7">
    <location>
        <begin position="225"/>
        <end position="371"/>
    </location>
</feature>
<dbReference type="InterPro" id="IPR050113">
    <property type="entry name" value="Ub_conjugating_enzyme"/>
</dbReference>
<dbReference type="FunFam" id="3.10.110.10:FF:000060">
    <property type="entry name" value="Ubiquitin conjugating enzyme (UbcB)"/>
    <property type="match status" value="1"/>
</dbReference>
<feature type="compositionally biased region" description="Pro residues" evidence="6">
    <location>
        <begin position="84"/>
        <end position="103"/>
    </location>
</feature>
<dbReference type="InterPro" id="IPR016135">
    <property type="entry name" value="UBQ-conjugating_enzyme/RWD"/>
</dbReference>
<dbReference type="InterPro" id="IPR001810">
    <property type="entry name" value="F-box_dom"/>
</dbReference>
<feature type="compositionally biased region" description="Basic and acidic residues" evidence="6">
    <location>
        <begin position="423"/>
        <end position="435"/>
    </location>
</feature>
<dbReference type="PROSITE" id="PS50127">
    <property type="entry name" value="UBC_2"/>
    <property type="match status" value="1"/>
</dbReference>
<evidence type="ECO:0000313" key="9">
    <source>
        <dbReference type="EMBL" id="KAF0289516.1"/>
    </source>
</evidence>
<dbReference type="Pfam" id="PF00179">
    <property type="entry name" value="UQ_con"/>
    <property type="match status" value="1"/>
</dbReference>
<gene>
    <name evidence="9" type="primary">UBC28</name>
    <name evidence="9" type="ORF">FJT64_012264</name>
</gene>
<dbReference type="GO" id="GO:0061631">
    <property type="term" value="F:ubiquitin conjugating enzyme activity"/>
    <property type="evidence" value="ECO:0007669"/>
    <property type="project" value="UniProtKB-EC"/>
</dbReference>
<organism evidence="9 10">
    <name type="scientific">Amphibalanus amphitrite</name>
    <name type="common">Striped barnacle</name>
    <name type="synonym">Balanus amphitrite</name>
    <dbReference type="NCBI Taxonomy" id="1232801"/>
    <lineage>
        <taxon>Eukaryota</taxon>
        <taxon>Metazoa</taxon>
        <taxon>Ecdysozoa</taxon>
        <taxon>Arthropoda</taxon>
        <taxon>Crustacea</taxon>
        <taxon>Multicrustacea</taxon>
        <taxon>Cirripedia</taxon>
        <taxon>Thoracica</taxon>
        <taxon>Thoracicalcarea</taxon>
        <taxon>Balanomorpha</taxon>
        <taxon>Balanoidea</taxon>
        <taxon>Balanidae</taxon>
        <taxon>Amphibalaninae</taxon>
        <taxon>Amphibalanus</taxon>
    </lineage>
</organism>
<dbReference type="AlphaFoldDB" id="A0A6A4V4E8"/>
<feature type="region of interest" description="Disordered" evidence="6">
    <location>
        <begin position="383"/>
        <end position="511"/>
    </location>
</feature>
<protein>
    <recommendedName>
        <fullName evidence="1">E2 ubiquitin-conjugating enzyme</fullName>
        <ecNumber evidence="1">2.3.2.23</ecNumber>
    </recommendedName>
</protein>
<accession>A0A6A4V4E8</accession>
<feature type="domain" description="F-box" evidence="8">
    <location>
        <begin position="126"/>
        <end position="175"/>
    </location>
</feature>
<evidence type="ECO:0000259" key="8">
    <source>
        <dbReference type="PROSITE" id="PS50181"/>
    </source>
</evidence>
<evidence type="ECO:0000256" key="6">
    <source>
        <dbReference type="SAM" id="MobiDB-lite"/>
    </source>
</evidence>
<feature type="compositionally biased region" description="Basic and acidic residues" evidence="6">
    <location>
        <begin position="444"/>
        <end position="466"/>
    </location>
</feature>
<evidence type="ECO:0000256" key="1">
    <source>
        <dbReference type="ARBA" id="ARBA00012486"/>
    </source>
</evidence>
<dbReference type="SUPFAM" id="SSF54495">
    <property type="entry name" value="UBC-like"/>
    <property type="match status" value="1"/>
</dbReference>
<dbReference type="InterPro" id="IPR000608">
    <property type="entry name" value="UBC"/>
</dbReference>
<reference evidence="9 10" key="1">
    <citation type="submission" date="2019-07" db="EMBL/GenBank/DDBJ databases">
        <title>Draft genome assembly of a fouling barnacle, Amphibalanus amphitrite (Darwin, 1854): The first reference genome for Thecostraca.</title>
        <authorList>
            <person name="Kim W."/>
        </authorList>
    </citation>
    <scope>NUCLEOTIDE SEQUENCE [LARGE SCALE GENOMIC DNA]</scope>
    <source>
        <strain evidence="9">SNU_AA5</strain>
        <tissue evidence="9">Soma without cirri and trophi</tissue>
    </source>
</reference>
<dbReference type="CDD" id="cd23826">
    <property type="entry name" value="UEV_Morgue-like"/>
    <property type="match status" value="1"/>
</dbReference>
<keyword evidence="2" id="KW-0808">Transferase</keyword>
<dbReference type="EMBL" id="VIIS01002027">
    <property type="protein sequence ID" value="KAF0289516.1"/>
    <property type="molecule type" value="Genomic_DNA"/>
</dbReference>
<dbReference type="OrthoDB" id="9973183at2759"/>
<name>A0A6A4V4E8_AMPAM</name>
<sequence length="511" mass="57430">MDPNGNEGADAPQQCLYCDGFYGMSFGQYVCSTCHLFLFPEDVNHEAYVGLTSEQKSDDSDSGNEEPPDLFAVAGGGGGRRARSPPPPMPPPSPPPPLPPPAPAVDRLAERVERLSVPHPADGATTASMGRLPPEVLLVIFGYLDDISMWAVSNVCKRWRHLLMSHVPDEEWHRFTEKRFPLFRALYRVHCWSYIYAKLIESAPCLLCLHQMTPHCRTVEDERSFRRRRLVHEQNALKADPPEGIRATPLDDTYSHWQASITGPAGSAYEGGVFLLYLQVPDSYPLRPPVVRFITKVLHPNVSRHGDIGIDSIHHNWTLALTIGKVLISIQSLLTDPYCKVCMEPAVGALCQRNWLQFVGEARAWTWKHAMHDALMPPDEELRERLAGGGGDRTDGDGHRQHREGRHHHHGEDRHHHHHHHRGEGQHEHHREQGSHQHHRENRHRGEEGRHHREEESHQGEEELQHGAEGPQSPEEAATRQLLTSSPGEPARPGEPGPVEVRPSGTDATMV</sequence>
<evidence type="ECO:0000256" key="4">
    <source>
        <dbReference type="ARBA" id="ARBA00022786"/>
    </source>
</evidence>
<feature type="compositionally biased region" description="Basic residues" evidence="6">
    <location>
        <begin position="400"/>
        <end position="422"/>
    </location>
</feature>
<proteinExistence type="predicted"/>
<dbReference type="SMART" id="SM00212">
    <property type="entry name" value="UBCc"/>
    <property type="match status" value="1"/>
</dbReference>
<evidence type="ECO:0000256" key="2">
    <source>
        <dbReference type="ARBA" id="ARBA00022679"/>
    </source>
</evidence>
<dbReference type="PANTHER" id="PTHR24067">
    <property type="entry name" value="UBIQUITIN-CONJUGATING ENZYME E2"/>
    <property type="match status" value="1"/>
</dbReference>
<evidence type="ECO:0000313" key="10">
    <source>
        <dbReference type="Proteomes" id="UP000440578"/>
    </source>
</evidence>
<evidence type="ECO:0000259" key="7">
    <source>
        <dbReference type="PROSITE" id="PS50127"/>
    </source>
</evidence>
<dbReference type="Gene3D" id="3.10.110.10">
    <property type="entry name" value="Ubiquitin Conjugating Enzyme"/>
    <property type="match status" value="1"/>
</dbReference>
<keyword evidence="5" id="KW-0067">ATP-binding</keyword>
<comment type="caution">
    <text evidence="9">The sequence shown here is derived from an EMBL/GenBank/DDBJ whole genome shotgun (WGS) entry which is preliminary data.</text>
</comment>
<dbReference type="InterPro" id="IPR036047">
    <property type="entry name" value="F-box-like_dom_sf"/>
</dbReference>
<feature type="region of interest" description="Disordered" evidence="6">
    <location>
        <begin position="53"/>
        <end position="104"/>
    </location>
</feature>
<evidence type="ECO:0000256" key="5">
    <source>
        <dbReference type="ARBA" id="ARBA00022840"/>
    </source>
</evidence>
<dbReference type="Proteomes" id="UP000440578">
    <property type="component" value="Unassembled WGS sequence"/>
</dbReference>
<dbReference type="EC" id="2.3.2.23" evidence="1"/>
<keyword evidence="3" id="KW-0547">Nucleotide-binding</keyword>
<dbReference type="PROSITE" id="PS50181">
    <property type="entry name" value="FBOX"/>
    <property type="match status" value="1"/>
</dbReference>
<feature type="compositionally biased region" description="Basic and acidic residues" evidence="6">
    <location>
        <begin position="383"/>
        <end position="399"/>
    </location>
</feature>
<dbReference type="Gene3D" id="1.20.1280.50">
    <property type="match status" value="1"/>
</dbReference>
<dbReference type="SMART" id="SM00256">
    <property type="entry name" value="FBOX"/>
    <property type="match status" value="1"/>
</dbReference>
<evidence type="ECO:0000256" key="3">
    <source>
        <dbReference type="ARBA" id="ARBA00022741"/>
    </source>
</evidence>
<keyword evidence="10" id="KW-1185">Reference proteome</keyword>